<dbReference type="EMBL" id="CP042912">
    <property type="protein sequence ID" value="QEG22359.1"/>
    <property type="molecule type" value="Genomic_DNA"/>
</dbReference>
<name>A0A5B9PA45_9BACT</name>
<dbReference type="RefSeq" id="WP_075081539.1">
    <property type="nucleotide sequence ID" value="NZ_CP042912.1"/>
</dbReference>
<sequence length="63" mass="6591">MIAGSGMMIARLDCNVRTGTCDRRLVKPVILRALGALAATMAEATIAVFQVSNAMFGAANADY</sequence>
<dbReference type="AlphaFoldDB" id="A0A5B9PA45"/>
<dbReference type="KEGG" id="mff:MFFC18_22390"/>
<evidence type="ECO:0000313" key="2">
    <source>
        <dbReference type="Proteomes" id="UP000322214"/>
    </source>
</evidence>
<proteinExistence type="predicted"/>
<gene>
    <name evidence="1" type="ORF">MFFC18_22390</name>
</gene>
<dbReference type="STRING" id="980251.GCA_001642875_00068"/>
<reference evidence="1 2" key="1">
    <citation type="submission" date="2019-08" db="EMBL/GenBank/DDBJ databases">
        <title>Deep-cultivation of Planctomycetes and their phenomic and genomic characterization uncovers novel biology.</title>
        <authorList>
            <person name="Wiegand S."/>
            <person name="Jogler M."/>
            <person name="Boedeker C."/>
            <person name="Pinto D."/>
            <person name="Vollmers J."/>
            <person name="Rivas-Marin E."/>
            <person name="Kohn T."/>
            <person name="Peeters S.H."/>
            <person name="Heuer A."/>
            <person name="Rast P."/>
            <person name="Oberbeckmann S."/>
            <person name="Bunk B."/>
            <person name="Jeske O."/>
            <person name="Meyerdierks A."/>
            <person name="Storesund J.E."/>
            <person name="Kallscheuer N."/>
            <person name="Luecker S."/>
            <person name="Lage O.M."/>
            <person name="Pohl T."/>
            <person name="Merkel B.J."/>
            <person name="Hornburger P."/>
            <person name="Mueller R.-W."/>
            <person name="Bruemmer F."/>
            <person name="Labrenz M."/>
            <person name="Spormann A.M."/>
            <person name="Op den Camp H."/>
            <person name="Overmann J."/>
            <person name="Amann R."/>
            <person name="Jetten M.S.M."/>
            <person name="Mascher T."/>
            <person name="Medema M.H."/>
            <person name="Devos D.P."/>
            <person name="Kaster A.-K."/>
            <person name="Ovreas L."/>
            <person name="Rohde M."/>
            <person name="Galperin M.Y."/>
            <person name="Jogler C."/>
        </authorList>
    </citation>
    <scope>NUCLEOTIDE SEQUENCE [LARGE SCALE GENOMIC DNA]</scope>
    <source>
        <strain evidence="1 2">FC18</strain>
    </source>
</reference>
<accession>A0A5B9PA45</accession>
<evidence type="ECO:0000313" key="1">
    <source>
        <dbReference type="EMBL" id="QEG22359.1"/>
    </source>
</evidence>
<dbReference type="Proteomes" id="UP000322214">
    <property type="component" value="Chromosome"/>
</dbReference>
<keyword evidence="2" id="KW-1185">Reference proteome</keyword>
<protein>
    <submittedName>
        <fullName evidence="1">Uncharacterized protein</fullName>
    </submittedName>
</protein>
<organism evidence="1 2">
    <name type="scientific">Mariniblastus fucicola</name>
    <dbReference type="NCBI Taxonomy" id="980251"/>
    <lineage>
        <taxon>Bacteria</taxon>
        <taxon>Pseudomonadati</taxon>
        <taxon>Planctomycetota</taxon>
        <taxon>Planctomycetia</taxon>
        <taxon>Pirellulales</taxon>
        <taxon>Pirellulaceae</taxon>
        <taxon>Mariniblastus</taxon>
    </lineage>
</organism>